<proteinExistence type="predicted"/>
<keyword evidence="4" id="KW-1133">Transmembrane helix</keyword>
<dbReference type="Pfam" id="PF01822">
    <property type="entry name" value="WSC"/>
    <property type="match status" value="2"/>
</dbReference>
<comment type="caution">
    <text evidence="10">The sequence shown here is derived from an EMBL/GenBank/DDBJ whole genome shotgun (WGS) entry which is preliminary data.</text>
</comment>
<protein>
    <recommendedName>
        <fullName evidence="9">WSC domain-containing protein</fullName>
    </recommendedName>
</protein>
<dbReference type="PANTHER" id="PTHR24269:SF16">
    <property type="entry name" value="PROTEIN SLG1"/>
    <property type="match status" value="1"/>
</dbReference>
<keyword evidence="2" id="KW-0812">Transmembrane</keyword>
<keyword evidence="11" id="KW-1185">Reference proteome</keyword>
<reference evidence="10" key="1">
    <citation type="submission" date="2023-02" db="EMBL/GenBank/DDBJ databases">
        <authorList>
            <person name="Palmer J.M."/>
        </authorList>
    </citation>
    <scope>NUCLEOTIDE SEQUENCE</scope>
    <source>
        <strain evidence="10">FW57</strain>
    </source>
</reference>
<feature type="domain" description="WSC" evidence="9">
    <location>
        <begin position="139"/>
        <end position="227"/>
    </location>
</feature>
<evidence type="ECO:0000256" key="1">
    <source>
        <dbReference type="ARBA" id="ARBA00004167"/>
    </source>
</evidence>
<keyword evidence="5" id="KW-0472">Membrane</keyword>
<keyword evidence="6" id="KW-0325">Glycoprotein</keyword>
<sequence length="300" mass="31378">MPSTHSNLRLLPLFSLLIAAVSGLPSKRCARVDFTSLGCFTDNDANHRALTSLHTDGDSMTVVRCAIFCSRYEFFGVEYSRECYCGSSLNSTSTKVDDSECSLPCAGKPKGSERCGADNRINIYSNKNPNLRKPASLPGVTSLGCFVDGGNRVLPSRIISTPDMTAAKCAENCAGYEYFGTEWSSECFCGTVAPTISAPAADCSMACSGNDDELCGGSLRLNVYKFDSVASTSTTALASTAEATQSTSIAENASETLSVSSTSEVVSTTLSTSPAEITAAPESTTTAESTPSTETSTTAV</sequence>
<feature type="region of interest" description="Disordered" evidence="7">
    <location>
        <begin position="268"/>
        <end position="300"/>
    </location>
</feature>
<evidence type="ECO:0000256" key="3">
    <source>
        <dbReference type="ARBA" id="ARBA00022729"/>
    </source>
</evidence>
<keyword evidence="3 8" id="KW-0732">Signal</keyword>
<feature type="domain" description="WSC" evidence="9">
    <location>
        <begin position="33"/>
        <end position="127"/>
    </location>
</feature>
<name>A0AAD4HZ33_9PEZI</name>
<dbReference type="AlphaFoldDB" id="A0AAD4HZ33"/>
<dbReference type="InterPro" id="IPR051836">
    <property type="entry name" value="Kremen_rcpt"/>
</dbReference>
<accession>A0AAD4HZ33</accession>
<dbReference type="Proteomes" id="UP001197093">
    <property type="component" value="Unassembled WGS sequence"/>
</dbReference>
<evidence type="ECO:0000256" key="2">
    <source>
        <dbReference type="ARBA" id="ARBA00022692"/>
    </source>
</evidence>
<evidence type="ECO:0000256" key="6">
    <source>
        <dbReference type="ARBA" id="ARBA00023180"/>
    </source>
</evidence>
<feature type="signal peptide" evidence="8">
    <location>
        <begin position="1"/>
        <end position="23"/>
    </location>
</feature>
<dbReference type="InterPro" id="IPR002889">
    <property type="entry name" value="WSC_carb-bd"/>
</dbReference>
<dbReference type="GO" id="GO:0005886">
    <property type="term" value="C:plasma membrane"/>
    <property type="evidence" value="ECO:0007669"/>
    <property type="project" value="TreeGrafter"/>
</dbReference>
<evidence type="ECO:0000256" key="7">
    <source>
        <dbReference type="SAM" id="MobiDB-lite"/>
    </source>
</evidence>
<evidence type="ECO:0000256" key="8">
    <source>
        <dbReference type="SAM" id="SignalP"/>
    </source>
</evidence>
<evidence type="ECO:0000256" key="5">
    <source>
        <dbReference type="ARBA" id="ARBA00023136"/>
    </source>
</evidence>
<gene>
    <name evidence="10" type="ORF">NEMBOFW57_002894</name>
</gene>
<comment type="subcellular location">
    <subcellularLocation>
        <location evidence="1">Membrane</location>
        <topology evidence="1">Single-pass membrane protein</topology>
    </subcellularLocation>
</comment>
<feature type="chain" id="PRO_5041976524" description="WSC domain-containing protein" evidence="8">
    <location>
        <begin position="24"/>
        <end position="300"/>
    </location>
</feature>
<dbReference type="SMART" id="SM00321">
    <property type="entry name" value="WSC"/>
    <property type="match status" value="2"/>
</dbReference>
<dbReference type="PROSITE" id="PS51212">
    <property type="entry name" value="WSC"/>
    <property type="match status" value="2"/>
</dbReference>
<evidence type="ECO:0000313" key="10">
    <source>
        <dbReference type="EMBL" id="KAG7292849.1"/>
    </source>
</evidence>
<dbReference type="PANTHER" id="PTHR24269">
    <property type="entry name" value="KREMEN PROTEIN"/>
    <property type="match status" value="1"/>
</dbReference>
<evidence type="ECO:0000256" key="4">
    <source>
        <dbReference type="ARBA" id="ARBA00022989"/>
    </source>
</evidence>
<organism evidence="10 11">
    <name type="scientific">Staphylotrichum longicolle</name>
    <dbReference type="NCBI Taxonomy" id="669026"/>
    <lineage>
        <taxon>Eukaryota</taxon>
        <taxon>Fungi</taxon>
        <taxon>Dikarya</taxon>
        <taxon>Ascomycota</taxon>
        <taxon>Pezizomycotina</taxon>
        <taxon>Sordariomycetes</taxon>
        <taxon>Sordariomycetidae</taxon>
        <taxon>Sordariales</taxon>
        <taxon>Chaetomiaceae</taxon>
        <taxon>Staphylotrichum</taxon>
    </lineage>
</organism>
<dbReference type="EMBL" id="JAHCVI010000001">
    <property type="protein sequence ID" value="KAG7292849.1"/>
    <property type="molecule type" value="Genomic_DNA"/>
</dbReference>
<evidence type="ECO:0000313" key="11">
    <source>
        <dbReference type="Proteomes" id="UP001197093"/>
    </source>
</evidence>
<evidence type="ECO:0000259" key="9">
    <source>
        <dbReference type="PROSITE" id="PS51212"/>
    </source>
</evidence>